<feature type="compositionally biased region" description="Low complexity" evidence="1">
    <location>
        <begin position="384"/>
        <end position="407"/>
    </location>
</feature>
<dbReference type="EMBL" id="CAUYUJ010014888">
    <property type="protein sequence ID" value="CAK0847282.1"/>
    <property type="molecule type" value="Genomic_DNA"/>
</dbReference>
<name>A0ABN9TNL9_9DINO</name>
<sequence length="1158" mass="124383">MARTRTEKGEGGPPARKAPRKSARAAAAGSDAAFCQRCDEACDKETSLRAVASGRGRQLSIIGCDTCWATYERHYIGEYAWADVCEKSHEEDEFRDDFGKHADADRELEEQVNSAASENGSVEIDTIYGQEVSKTNIQLTPQQWNALVVPRGVVGITPEMTDTSDCRVPSCTQPGACTTGVVMQHPDKPYTEIKSYTRTEVRVSTVKLSASKASKVGADAETFRKEITRLRQKQATILRGFAKVPTMDNLREVASAKARALGLMPPPPPRAASSSAALAVMDGRVGSHACSPRGDESLAVVPRASPPEPRAPAGAQLGSGEMSGAGYTYTDPVIVVEDSLMAADSVAAGSLQRGWGSAGPGSCGASLSGDSPANGSGVRDRSRSPAPSTAASRADSSGGKASAAKPSTPNAAEKNRLEALRRDLNISELLDGVKKGDRDYSLKRFKPKAPSVIVMAAALKKQVEAATYLAANIGNMTWVQVCERLKEIKSEHVLQTTTFQASLLRAYVNENINDFEVMVDALLPYARFAEEYDVVQPRLSSMTMPIEDKMSLTREVLLDVIVLPQVAEGFKKVKHLQGFGGSLAAAFKNVDGCPDNVKLFCEQVTAMGMLLEQLPNYDPLTFDTVKMFMKPMIELITGATEEPGWHPLSATLSAYEPWAQYKASFRSAASTDLEIAPLMTATVSELVQAGRNPDGLRVIEGAISSIRLWRQTCRGKTKATVGVEQALHSTIDRLVRGTLETPADRLDIDEAEKLMDCMAKLAAILGVEQGGGDDPMGSAFEDVSLHVDIARQASTDNQYMETISKFLMDPASERVDDIRIFLAKHCDLKVHDDGQCQKLIDASVRIIENSDILNSDLDLERVEESKGLIDRSETSVVVASCLLKCIVPTPETAPIVDAITSRLADLQGGVTVARSLIRFCAANASQDTAKGDLQALFEQLDSAISGRASTKSSAGHGELLIQRGLTSYETYDKVIEPWCAAAKAVASSYATGCAKDRGPPGMHRDVLEQVQREDARLRKLAGGMNDGSHWMDGFGEDVGDFAAIMAHARKTLFKQFGLHGKLKLAVKEFGDSVRACAAQHATLGIDADARGEEFKAFQATLEVANTTLAAAALAQAFKDEKAEGPTRKASVLRAVDALQARGVQVSALPAGLWTEAQK</sequence>
<evidence type="ECO:0000313" key="2">
    <source>
        <dbReference type="EMBL" id="CAK0847282.1"/>
    </source>
</evidence>
<accession>A0ABN9TNL9</accession>
<feature type="region of interest" description="Disordered" evidence="1">
    <location>
        <begin position="286"/>
        <end position="323"/>
    </location>
</feature>
<protein>
    <submittedName>
        <fullName evidence="2">Uncharacterized protein</fullName>
    </submittedName>
</protein>
<keyword evidence="3" id="KW-1185">Reference proteome</keyword>
<feature type="non-terminal residue" evidence="2">
    <location>
        <position position="1158"/>
    </location>
</feature>
<reference evidence="2" key="1">
    <citation type="submission" date="2023-10" db="EMBL/GenBank/DDBJ databases">
        <authorList>
            <person name="Chen Y."/>
            <person name="Shah S."/>
            <person name="Dougan E. K."/>
            <person name="Thang M."/>
            <person name="Chan C."/>
        </authorList>
    </citation>
    <scope>NUCLEOTIDE SEQUENCE [LARGE SCALE GENOMIC DNA]</scope>
</reference>
<comment type="caution">
    <text evidence="2">The sequence shown here is derived from an EMBL/GenBank/DDBJ whole genome shotgun (WGS) entry which is preliminary data.</text>
</comment>
<gene>
    <name evidence="2" type="ORF">PCOR1329_LOCUS40529</name>
</gene>
<feature type="compositionally biased region" description="Basic and acidic residues" evidence="1">
    <location>
        <begin position="1"/>
        <end position="10"/>
    </location>
</feature>
<evidence type="ECO:0000313" key="3">
    <source>
        <dbReference type="Proteomes" id="UP001189429"/>
    </source>
</evidence>
<organism evidence="2 3">
    <name type="scientific">Prorocentrum cordatum</name>
    <dbReference type="NCBI Taxonomy" id="2364126"/>
    <lineage>
        <taxon>Eukaryota</taxon>
        <taxon>Sar</taxon>
        <taxon>Alveolata</taxon>
        <taxon>Dinophyceae</taxon>
        <taxon>Prorocentrales</taxon>
        <taxon>Prorocentraceae</taxon>
        <taxon>Prorocentrum</taxon>
    </lineage>
</organism>
<feature type="region of interest" description="Disordered" evidence="1">
    <location>
        <begin position="352"/>
        <end position="413"/>
    </location>
</feature>
<dbReference type="Proteomes" id="UP001189429">
    <property type="component" value="Unassembled WGS sequence"/>
</dbReference>
<feature type="region of interest" description="Disordered" evidence="1">
    <location>
        <begin position="1"/>
        <end position="25"/>
    </location>
</feature>
<evidence type="ECO:0000256" key="1">
    <source>
        <dbReference type="SAM" id="MobiDB-lite"/>
    </source>
</evidence>
<proteinExistence type="predicted"/>